<protein>
    <submittedName>
        <fullName evidence="3">Transposase</fullName>
    </submittedName>
</protein>
<dbReference type="SUPFAM" id="SSF53098">
    <property type="entry name" value="Ribonuclease H-like"/>
    <property type="match status" value="1"/>
</dbReference>
<sequence>MFPARKLRKYGSGHFNGLSLLCRDAKPLHQTEFLQRKRSIKQIARELHISRNTVRKILRSDATVFSYERERQPLPKIGPWKGELDRLLVANEGKAARERLTLIRIYEELRGLGFAGGYDAVRRYARSWDRELGAMTAEAFVPLAFAPGEAYQFDWSHKVVLINNVTVTVKIARVRLCHSRMIFLRAYPRETQEMVSDAHDRAFAFFRGTCQRGIYDNMKTAVETVFVGEDRGYNRRFLQMCSHYLIDPTACTPAAGWEKGQVENQVGLVRERFFTPRLRVKSYGELNDFLMDRCVAYARAHKHPELADRTIWEVFEDERPRLVPLRGTFDSFHATTASVSRTCLVRFDNNKYSVDSRAVDRPVEICAYADRIVIKQDGTVIAEHARSFGRNETVYNPWHYVPVLARKPGALRNGAPFKDWVMPAAMERVRRKLKGSDGDRQMVQILTAVMDDGITAVDAACAEALAEGVCSADVILNILARSRDPAPAATIMTPEALRLTHMPQADCHRYESLRRTANGAPRTVRSDGGVEALRHEERLR</sequence>
<feature type="domain" description="Integrase catalytic" evidence="2">
    <location>
        <begin position="143"/>
        <end position="319"/>
    </location>
</feature>
<evidence type="ECO:0000313" key="4">
    <source>
        <dbReference type="Proteomes" id="UP000241808"/>
    </source>
</evidence>
<dbReference type="GO" id="GO:0015074">
    <property type="term" value="P:DNA integration"/>
    <property type="evidence" value="ECO:0007669"/>
    <property type="project" value="InterPro"/>
</dbReference>
<dbReference type="Gene3D" id="1.10.10.60">
    <property type="entry name" value="Homeodomain-like"/>
    <property type="match status" value="1"/>
</dbReference>
<dbReference type="Proteomes" id="UP000241808">
    <property type="component" value="Unassembled WGS sequence"/>
</dbReference>
<comment type="similarity">
    <text evidence="1">Belongs to the transposase IS21/IS408/IS1162 family.</text>
</comment>
<evidence type="ECO:0000259" key="2">
    <source>
        <dbReference type="PROSITE" id="PS50994"/>
    </source>
</evidence>
<dbReference type="AlphaFoldDB" id="A0A2T4YX63"/>
<reference evidence="3 4" key="1">
    <citation type="submission" date="2018-04" db="EMBL/GenBank/DDBJ databases">
        <title>Genomic Encyclopedia of Archaeal and Bacterial Type Strains, Phase II (KMG-II): from individual species to whole genera.</title>
        <authorList>
            <person name="Goeker M."/>
        </authorList>
    </citation>
    <scope>NUCLEOTIDE SEQUENCE [LARGE SCALE GENOMIC DNA]</scope>
    <source>
        <strain evidence="3 4">DSM 25521</strain>
    </source>
</reference>
<comment type="caution">
    <text evidence="3">The sequence shown here is derived from an EMBL/GenBank/DDBJ whole genome shotgun (WGS) entry which is preliminary data.</text>
</comment>
<proteinExistence type="inferred from homology"/>
<dbReference type="InterPro" id="IPR012337">
    <property type="entry name" value="RNaseH-like_sf"/>
</dbReference>
<name>A0A2T4YX63_9HYPH</name>
<organism evidence="3 4">
    <name type="scientific">Phreatobacter oligotrophus</name>
    <dbReference type="NCBI Taxonomy" id="1122261"/>
    <lineage>
        <taxon>Bacteria</taxon>
        <taxon>Pseudomonadati</taxon>
        <taxon>Pseudomonadota</taxon>
        <taxon>Alphaproteobacteria</taxon>
        <taxon>Hyphomicrobiales</taxon>
        <taxon>Phreatobacteraceae</taxon>
        <taxon>Phreatobacter</taxon>
    </lineage>
</organism>
<dbReference type="PROSITE" id="PS50994">
    <property type="entry name" value="INTEGRASE"/>
    <property type="match status" value="1"/>
</dbReference>
<accession>A0A2T4YX63</accession>
<gene>
    <name evidence="3" type="ORF">C8P69_11622</name>
</gene>
<keyword evidence="4" id="KW-1185">Reference proteome</keyword>
<dbReference type="InterPro" id="IPR054353">
    <property type="entry name" value="IstA-like_C"/>
</dbReference>
<dbReference type="Gene3D" id="3.30.420.10">
    <property type="entry name" value="Ribonuclease H-like superfamily/Ribonuclease H"/>
    <property type="match status" value="1"/>
</dbReference>
<dbReference type="PANTHER" id="PTHR35004:SF7">
    <property type="entry name" value="INTEGRASE PROTEIN"/>
    <property type="match status" value="1"/>
</dbReference>
<dbReference type="EMBL" id="PZZL01000016">
    <property type="protein sequence ID" value="PTM49908.1"/>
    <property type="molecule type" value="Genomic_DNA"/>
</dbReference>
<dbReference type="InterPro" id="IPR036397">
    <property type="entry name" value="RNaseH_sf"/>
</dbReference>
<evidence type="ECO:0000256" key="1">
    <source>
        <dbReference type="ARBA" id="ARBA00009277"/>
    </source>
</evidence>
<evidence type="ECO:0000313" key="3">
    <source>
        <dbReference type="EMBL" id="PTM49908.1"/>
    </source>
</evidence>
<dbReference type="GO" id="GO:0003676">
    <property type="term" value="F:nucleic acid binding"/>
    <property type="evidence" value="ECO:0007669"/>
    <property type="project" value="InterPro"/>
</dbReference>
<dbReference type="InterPro" id="IPR001584">
    <property type="entry name" value="Integrase_cat-core"/>
</dbReference>
<dbReference type="Pfam" id="PF22483">
    <property type="entry name" value="Mu-transpos_C_2"/>
    <property type="match status" value="1"/>
</dbReference>
<dbReference type="NCBIfam" id="NF033546">
    <property type="entry name" value="transpos_IS21"/>
    <property type="match status" value="1"/>
</dbReference>
<dbReference type="PANTHER" id="PTHR35004">
    <property type="entry name" value="TRANSPOSASE RV3428C-RELATED"/>
    <property type="match status" value="1"/>
</dbReference>